<evidence type="ECO:0000256" key="9">
    <source>
        <dbReference type="ARBA" id="ARBA00023136"/>
    </source>
</evidence>
<evidence type="ECO:0000256" key="4">
    <source>
        <dbReference type="ARBA" id="ARBA00022547"/>
    </source>
</evidence>
<evidence type="ECO:0000256" key="6">
    <source>
        <dbReference type="ARBA" id="ARBA00022792"/>
    </source>
</evidence>
<keyword evidence="7" id="KW-0406">Ion transport</keyword>
<dbReference type="GO" id="GO:0015986">
    <property type="term" value="P:proton motive force-driven ATP synthesis"/>
    <property type="evidence" value="ECO:0007669"/>
    <property type="project" value="InterPro"/>
</dbReference>
<gene>
    <name evidence="10" type="ORF">X975_14057</name>
</gene>
<reference evidence="10 11" key="1">
    <citation type="submission" date="2013-11" db="EMBL/GenBank/DDBJ databases">
        <title>Genome sequencing of Stegodyphus mimosarum.</title>
        <authorList>
            <person name="Bechsgaard J."/>
        </authorList>
    </citation>
    <scope>NUCLEOTIDE SEQUENCE [LARGE SCALE GENOMIC DNA]</scope>
</reference>
<feature type="non-terminal residue" evidence="10">
    <location>
        <position position="155"/>
    </location>
</feature>
<keyword evidence="9" id="KW-0472">Membrane</keyword>
<dbReference type="InterPro" id="IPR036228">
    <property type="entry name" value="ATP_synth_F0_dsu_sf_mt"/>
</dbReference>
<keyword evidence="3" id="KW-0813">Transport</keyword>
<sequence>MAAKRFVKSSIDWAAFAERVPAHEKAKFHLFKARVDGYTKRLMSYPEKPPAIDFSAYRARLPNRAMVDEFEKQYNSLKVPYPADKLTSAIDDQEKKLDVYLKSFSELCDLRSKYYEKQLKWWKDMMPFDQMTMEDYYDYFPDTKDNVYKYPNFWP</sequence>
<keyword evidence="4" id="KW-0138">CF(0)</keyword>
<evidence type="ECO:0000256" key="8">
    <source>
        <dbReference type="ARBA" id="ARBA00023128"/>
    </source>
</evidence>
<dbReference type="EMBL" id="KK117301">
    <property type="protein sequence ID" value="KFM70100.1"/>
    <property type="molecule type" value="Genomic_DNA"/>
</dbReference>
<evidence type="ECO:0000313" key="11">
    <source>
        <dbReference type="Proteomes" id="UP000054359"/>
    </source>
</evidence>
<evidence type="ECO:0000256" key="2">
    <source>
        <dbReference type="ARBA" id="ARBA00006842"/>
    </source>
</evidence>
<evidence type="ECO:0000256" key="5">
    <source>
        <dbReference type="ARBA" id="ARBA00022781"/>
    </source>
</evidence>
<organism evidence="10 11">
    <name type="scientific">Stegodyphus mimosarum</name>
    <name type="common">African social velvet spider</name>
    <dbReference type="NCBI Taxonomy" id="407821"/>
    <lineage>
        <taxon>Eukaryota</taxon>
        <taxon>Metazoa</taxon>
        <taxon>Ecdysozoa</taxon>
        <taxon>Arthropoda</taxon>
        <taxon>Chelicerata</taxon>
        <taxon>Arachnida</taxon>
        <taxon>Araneae</taxon>
        <taxon>Araneomorphae</taxon>
        <taxon>Entelegynae</taxon>
        <taxon>Eresoidea</taxon>
        <taxon>Eresidae</taxon>
        <taxon>Stegodyphus</taxon>
    </lineage>
</organism>
<dbReference type="InterPro" id="IPR008689">
    <property type="entry name" value="ATP_synth_F0_dsu_mt"/>
</dbReference>
<accession>A0A087TYB1</accession>
<keyword evidence="8" id="KW-0496">Mitochondrion</keyword>
<dbReference type="Pfam" id="PF05873">
    <property type="entry name" value="Mt_ATP-synt_D"/>
    <property type="match status" value="1"/>
</dbReference>
<evidence type="ECO:0000256" key="1">
    <source>
        <dbReference type="ARBA" id="ARBA00004273"/>
    </source>
</evidence>
<evidence type="ECO:0000256" key="7">
    <source>
        <dbReference type="ARBA" id="ARBA00023065"/>
    </source>
</evidence>
<dbReference type="Gene3D" id="6.10.280.70">
    <property type="match status" value="1"/>
</dbReference>
<keyword evidence="5" id="KW-0375">Hydrogen ion transport</keyword>
<keyword evidence="6" id="KW-0999">Mitochondrion inner membrane</keyword>
<comment type="subcellular location">
    <subcellularLocation>
        <location evidence="1">Mitochondrion inner membrane</location>
    </subcellularLocation>
</comment>
<comment type="similarity">
    <text evidence="2">Belongs to the ATPase d subunit family.</text>
</comment>
<dbReference type="PANTHER" id="PTHR12700">
    <property type="entry name" value="ATP SYNTHASE SUBUNIT D, MITOCHONDRIAL"/>
    <property type="match status" value="1"/>
</dbReference>
<dbReference type="OMA" id="VSKGRWA"/>
<proteinExistence type="inferred from homology"/>
<name>A0A087TYB1_STEMI</name>
<keyword evidence="11" id="KW-1185">Reference proteome</keyword>
<dbReference type="GO" id="GO:0005743">
    <property type="term" value="C:mitochondrial inner membrane"/>
    <property type="evidence" value="ECO:0007669"/>
    <property type="project" value="UniProtKB-SubCell"/>
</dbReference>
<dbReference type="GO" id="GO:0045259">
    <property type="term" value="C:proton-transporting ATP synthase complex"/>
    <property type="evidence" value="ECO:0007669"/>
    <property type="project" value="UniProtKB-KW"/>
</dbReference>
<dbReference type="PIRSF" id="PIRSF005514">
    <property type="entry name" value="ATPase_F0_D_mt"/>
    <property type="match status" value="1"/>
</dbReference>
<dbReference type="AlphaFoldDB" id="A0A087TYB1"/>
<protein>
    <submittedName>
        <fullName evidence="10">ATP synthase subunit d, mitochondrial</fullName>
    </submittedName>
</protein>
<evidence type="ECO:0000313" key="10">
    <source>
        <dbReference type="EMBL" id="KFM70100.1"/>
    </source>
</evidence>
<dbReference type="SUPFAM" id="SSF161065">
    <property type="entry name" value="ATP synthase D chain-like"/>
    <property type="match status" value="1"/>
</dbReference>
<dbReference type="STRING" id="407821.A0A087TYB1"/>
<dbReference type="GO" id="GO:0015078">
    <property type="term" value="F:proton transmembrane transporter activity"/>
    <property type="evidence" value="ECO:0007669"/>
    <property type="project" value="InterPro"/>
</dbReference>
<dbReference type="OrthoDB" id="35799at2759"/>
<dbReference type="Proteomes" id="UP000054359">
    <property type="component" value="Unassembled WGS sequence"/>
</dbReference>
<evidence type="ECO:0000256" key="3">
    <source>
        <dbReference type="ARBA" id="ARBA00022448"/>
    </source>
</evidence>